<dbReference type="SUPFAM" id="SSF56601">
    <property type="entry name" value="beta-lactamase/transpeptidase-like"/>
    <property type="match status" value="1"/>
</dbReference>
<accession>A0ABT0GF51</accession>
<keyword evidence="7" id="KW-1185">Reference proteome</keyword>
<proteinExistence type="predicted"/>
<evidence type="ECO:0000313" key="6">
    <source>
        <dbReference type="EMBL" id="MCK7592799.1"/>
    </source>
</evidence>
<comment type="caution">
    <text evidence="6">The sequence shown here is derived from an EMBL/GenBank/DDBJ whole genome shotgun (WGS) entry which is preliminary data.</text>
</comment>
<keyword evidence="4" id="KW-0732">Signal</keyword>
<dbReference type="Gene3D" id="2.60.120.260">
    <property type="entry name" value="Galactose-binding domain-like"/>
    <property type="match status" value="1"/>
</dbReference>
<feature type="region of interest" description="Disordered" evidence="3">
    <location>
        <begin position="873"/>
        <end position="921"/>
    </location>
</feature>
<dbReference type="EMBL" id="JALNMH010000002">
    <property type="protein sequence ID" value="MCK7592799.1"/>
    <property type="molecule type" value="Genomic_DNA"/>
</dbReference>
<dbReference type="InterPro" id="IPR013783">
    <property type="entry name" value="Ig-like_fold"/>
</dbReference>
<evidence type="ECO:0000256" key="1">
    <source>
        <dbReference type="ARBA" id="ARBA00004496"/>
    </source>
</evidence>
<dbReference type="Pfam" id="PF15780">
    <property type="entry name" value="ASH"/>
    <property type="match status" value="1"/>
</dbReference>
<evidence type="ECO:0000256" key="3">
    <source>
        <dbReference type="SAM" id="MobiDB-lite"/>
    </source>
</evidence>
<dbReference type="Proteomes" id="UP001431449">
    <property type="component" value="Unassembled WGS sequence"/>
</dbReference>
<feature type="region of interest" description="Disordered" evidence="3">
    <location>
        <begin position="252"/>
        <end position="283"/>
    </location>
</feature>
<dbReference type="InterPro" id="IPR031549">
    <property type="entry name" value="ASH"/>
</dbReference>
<dbReference type="Gene3D" id="3.40.710.10">
    <property type="entry name" value="DD-peptidase/beta-lactamase superfamily"/>
    <property type="match status" value="1"/>
</dbReference>
<protein>
    <submittedName>
        <fullName evidence="6">Choice-of-anchor D domain-containing protein</fullName>
    </submittedName>
</protein>
<evidence type="ECO:0000256" key="4">
    <source>
        <dbReference type="SAM" id="SignalP"/>
    </source>
</evidence>
<feature type="signal peptide" evidence="4">
    <location>
        <begin position="1"/>
        <end position="25"/>
    </location>
</feature>
<evidence type="ECO:0000259" key="5">
    <source>
        <dbReference type="Pfam" id="PF15780"/>
    </source>
</evidence>
<gene>
    <name evidence="6" type="ORF">M0G41_03845</name>
</gene>
<dbReference type="InterPro" id="IPR012338">
    <property type="entry name" value="Beta-lactam/transpept-like"/>
</dbReference>
<organism evidence="6 7">
    <name type="scientific">Pseudomarimonas salicorniae</name>
    <dbReference type="NCBI Taxonomy" id="2933270"/>
    <lineage>
        <taxon>Bacteria</taxon>
        <taxon>Pseudomonadati</taxon>
        <taxon>Pseudomonadota</taxon>
        <taxon>Gammaproteobacteria</taxon>
        <taxon>Lysobacterales</taxon>
        <taxon>Lysobacteraceae</taxon>
        <taxon>Pseudomarimonas</taxon>
    </lineage>
</organism>
<dbReference type="RefSeq" id="WP_248205228.1">
    <property type="nucleotide sequence ID" value="NZ_JALNMH010000002.1"/>
</dbReference>
<sequence>MHRPCLALCSAAFSIALLVAAPAWAAVIVQDTFEDGDANGWTSTGDVSVSTAQAIGSYSLRLRATANSVLNTPSTGFTGVSVSMSLAATSLETGDDCYAEVSTNGGGSWTTVVLVQNGQDNGTFFTQSVSPAGADNNPNLKVRFRSTGGTTGDYCYDDEVLVSGTAGGGNPAPDLSLSGSGQFGSVTTGNTADRLLTVSNTGTANLVIVSLNGLAPPFAIQADACSQATLPPAASCNVTLRFAPTATGSFSDTLNIPSNDPDQPTTTLAVAGTGSAPGGGGFDPNFDPLTGNGNVSRSLLTYSTLMNGPDPGSRVDLSAYAVPANAAQPDHLFEGSLELFGEATGGGFAEIKDDFAYTGNADTTRKHLPEFDFEFVQTGTHLFPVARGTMTDSHPEWEYILEAGRVWKENGDNGYSRASIPFTLHQKNANCMHNGVMSFLFKADGSTSRVAYQISSETCLYFKVDMWGSLAASYTPMPVANADGLRADYQAEVNGRMPVKPISALATDHPGADPSQFGASSETDPAHVTLFGFIIDGVHYTGGCQTRYGTYPYCNSLVLPSYSSAKSVFAGLALMRMELKYPGFSESTIAPRVPDCAANGNWGDVKYRHAIDMGTGNYGSALYMSDEGRSHTNNLFLPLDHASKISYSCTQYSRKVAPGTKWVYHTSDTYILGTAMNAHLKTLEGSGKDIFADTLVAEILAPIGTSPTSHVSRRTYDAVQQPFTGWGMSFLRDDVAKITRFINVDDGRLAGTPLVNTAHLDAAMQRSPGDRGLDPLSGYKYNNGFWAHEIKANVGCPVDVWVPFMSGYGGISVLLLPNDTTYYMFSDDDTYLWMKAAVESHRIRSLYRPGARTAIGCGWPHRAYRPNARIGAPRAQRDRAGRVPDPPTIGSNVAIPANPLPTSPYAAPRRKGRGCTDGNFGREVRIRAGPSKGPVFCGSALGRDRGDPLWRRSVVNP</sequence>
<feature type="chain" id="PRO_5045798320" evidence="4">
    <location>
        <begin position="26"/>
        <end position="957"/>
    </location>
</feature>
<feature type="compositionally biased region" description="Polar residues" evidence="3">
    <location>
        <begin position="252"/>
        <end position="268"/>
    </location>
</feature>
<dbReference type="NCBIfam" id="NF012200">
    <property type="entry name" value="choice_anch_D"/>
    <property type="match status" value="1"/>
</dbReference>
<name>A0ABT0GF51_9GAMM</name>
<reference evidence="6" key="1">
    <citation type="submission" date="2022-04" db="EMBL/GenBank/DDBJ databases">
        <title>Lysobacter sp. CAU 1642 isolated from sea sand.</title>
        <authorList>
            <person name="Kim W."/>
        </authorList>
    </citation>
    <scope>NUCLEOTIDE SEQUENCE</scope>
    <source>
        <strain evidence="6">CAU 1642</strain>
    </source>
</reference>
<feature type="domain" description="Abnormal spindle-like microcephaly-associated protein ASH" evidence="5">
    <location>
        <begin position="180"/>
        <end position="261"/>
    </location>
</feature>
<comment type="subcellular location">
    <subcellularLocation>
        <location evidence="1">Cytoplasm</location>
    </subcellularLocation>
</comment>
<evidence type="ECO:0000313" key="7">
    <source>
        <dbReference type="Proteomes" id="UP001431449"/>
    </source>
</evidence>
<keyword evidence="2" id="KW-0963">Cytoplasm</keyword>
<dbReference type="Gene3D" id="2.60.40.10">
    <property type="entry name" value="Immunoglobulins"/>
    <property type="match status" value="1"/>
</dbReference>
<evidence type="ECO:0000256" key="2">
    <source>
        <dbReference type="ARBA" id="ARBA00022490"/>
    </source>
</evidence>